<reference evidence="2" key="1">
    <citation type="submission" date="2015-12" db="EMBL/GenBank/DDBJ databases">
        <title>Gene expression during late stages of embryo sac development: a critical building block for successful pollen-pistil interactions.</title>
        <authorList>
            <person name="Liu Y."/>
            <person name="Joly V."/>
            <person name="Sabar M."/>
            <person name="Matton D.P."/>
        </authorList>
    </citation>
    <scope>NUCLEOTIDE SEQUENCE</scope>
</reference>
<sequence>MQFVFWFSSSFFFSSLFAFSFTCLLFFLSLFVSFIFFLYSKLLGLFTFGAACVDTTWVWVWDLCLIWSTYFGYFDQNRWRKSGQFE</sequence>
<accession>A0A0V0HDX8</accession>
<name>A0A0V0HDX8_SOLCH</name>
<evidence type="ECO:0000256" key="1">
    <source>
        <dbReference type="SAM" id="Phobius"/>
    </source>
</evidence>
<keyword evidence="1" id="KW-1133">Transmembrane helix</keyword>
<dbReference type="EMBL" id="GEDG01021020">
    <property type="protein sequence ID" value="JAP18654.1"/>
    <property type="molecule type" value="Transcribed_RNA"/>
</dbReference>
<evidence type="ECO:0000313" key="2">
    <source>
        <dbReference type="EMBL" id="JAP18654.1"/>
    </source>
</evidence>
<organism evidence="2">
    <name type="scientific">Solanum chacoense</name>
    <name type="common">Chaco potato</name>
    <dbReference type="NCBI Taxonomy" id="4108"/>
    <lineage>
        <taxon>Eukaryota</taxon>
        <taxon>Viridiplantae</taxon>
        <taxon>Streptophyta</taxon>
        <taxon>Embryophyta</taxon>
        <taxon>Tracheophyta</taxon>
        <taxon>Spermatophyta</taxon>
        <taxon>Magnoliopsida</taxon>
        <taxon>eudicotyledons</taxon>
        <taxon>Gunneridae</taxon>
        <taxon>Pentapetalae</taxon>
        <taxon>asterids</taxon>
        <taxon>lamiids</taxon>
        <taxon>Solanales</taxon>
        <taxon>Solanaceae</taxon>
        <taxon>Solanoideae</taxon>
        <taxon>Solaneae</taxon>
        <taxon>Solanum</taxon>
    </lineage>
</organism>
<keyword evidence="1" id="KW-0812">Transmembrane</keyword>
<dbReference type="AlphaFoldDB" id="A0A0V0HDX8"/>
<feature type="transmembrane region" description="Helical" evidence="1">
    <location>
        <begin position="12"/>
        <end position="37"/>
    </location>
</feature>
<keyword evidence="1" id="KW-0472">Membrane</keyword>
<proteinExistence type="predicted"/>
<protein>
    <submittedName>
        <fullName evidence="2">Putative ovule protein</fullName>
    </submittedName>
</protein>